<dbReference type="EMBL" id="MCOK01000001">
    <property type="protein sequence ID" value="OOC54951.1"/>
    <property type="molecule type" value="Genomic_DNA"/>
</dbReference>
<proteinExistence type="predicted"/>
<dbReference type="AlphaFoldDB" id="A0A1V3C2C4"/>
<protein>
    <submittedName>
        <fullName evidence="1">Uncharacterized protein</fullName>
    </submittedName>
</protein>
<organism evidence="1 2">
    <name type="scientific">Nocardiopsis sinuspersici</name>
    <dbReference type="NCBI Taxonomy" id="501010"/>
    <lineage>
        <taxon>Bacteria</taxon>
        <taxon>Bacillati</taxon>
        <taxon>Actinomycetota</taxon>
        <taxon>Actinomycetes</taxon>
        <taxon>Streptosporangiales</taxon>
        <taxon>Nocardiopsidaceae</taxon>
        <taxon>Nocardiopsis</taxon>
    </lineage>
</organism>
<dbReference type="Proteomes" id="UP000189004">
    <property type="component" value="Unassembled WGS sequence"/>
</dbReference>
<accession>A0A1V3C2C4</accession>
<comment type="caution">
    <text evidence="1">The sequence shown here is derived from an EMBL/GenBank/DDBJ whole genome shotgun (WGS) entry which is preliminary data.</text>
</comment>
<dbReference type="STRING" id="501010.NOSIN_15035"/>
<evidence type="ECO:0000313" key="1">
    <source>
        <dbReference type="EMBL" id="OOC54951.1"/>
    </source>
</evidence>
<keyword evidence="2" id="KW-1185">Reference proteome</keyword>
<sequence length="81" mass="7935">MPAVRMSAHGVLWPAVWAAVGTGQPGRTRYPGAVLAGACPAVLGQPALLVPSGPATASTPAVAVGLSRPPAEPARTVAGPF</sequence>
<reference evidence="2" key="1">
    <citation type="submission" date="2016-08" db="EMBL/GenBank/DDBJ databases">
        <authorList>
            <person name="Tokovenko B."/>
            <person name="Kalinowski J."/>
        </authorList>
    </citation>
    <scope>NUCLEOTIDE SEQUENCE [LARGE SCALE GENOMIC DNA]</scope>
    <source>
        <strain evidence="2">UTMC102</strain>
    </source>
</reference>
<evidence type="ECO:0000313" key="2">
    <source>
        <dbReference type="Proteomes" id="UP000189004"/>
    </source>
</evidence>
<gene>
    <name evidence="1" type="ORF">NOSIN_15035</name>
</gene>
<name>A0A1V3C2C4_9ACTN</name>